<evidence type="ECO:0000313" key="1">
    <source>
        <dbReference type="EMBL" id="GGN78597.1"/>
    </source>
</evidence>
<reference evidence="2" key="1">
    <citation type="journal article" date="2019" name="Int. J. Syst. Evol. Microbiol.">
        <title>The Global Catalogue of Microorganisms (GCM) 10K type strain sequencing project: providing services to taxonomists for standard genome sequencing and annotation.</title>
        <authorList>
            <consortium name="The Broad Institute Genomics Platform"/>
            <consortium name="The Broad Institute Genome Sequencing Center for Infectious Disease"/>
            <person name="Wu L."/>
            <person name="Ma J."/>
        </authorList>
    </citation>
    <scope>NUCLEOTIDE SEQUENCE [LARGE SCALE GENOMIC DNA]</scope>
    <source>
        <strain evidence="2">CGMCC 4.7329</strain>
    </source>
</reference>
<protein>
    <submittedName>
        <fullName evidence="1">Uncharacterized protein</fullName>
    </submittedName>
</protein>
<comment type="caution">
    <text evidence="1">The sequence shown here is derived from an EMBL/GenBank/DDBJ whole genome shotgun (WGS) entry which is preliminary data.</text>
</comment>
<proteinExistence type="predicted"/>
<evidence type="ECO:0000313" key="2">
    <source>
        <dbReference type="Proteomes" id="UP000658127"/>
    </source>
</evidence>
<sequence length="47" mass="5096">MTGTIEPTAPSTGAAYGHGEWIPFHSVGGVSFAELPTWESLRYFELP</sequence>
<dbReference type="EMBL" id="BMNE01000003">
    <property type="protein sequence ID" value="GGN78597.1"/>
    <property type="molecule type" value="Genomic_DNA"/>
</dbReference>
<accession>A0ABQ2KGB4</accession>
<name>A0ABQ2KGB4_9NOCA</name>
<dbReference type="RefSeq" id="WP_189027700.1">
    <property type="nucleotide sequence ID" value="NZ_BMNE01000003.1"/>
</dbReference>
<keyword evidence="2" id="KW-1185">Reference proteome</keyword>
<gene>
    <name evidence="1" type="ORF">GCM10011610_26310</name>
</gene>
<organism evidence="1 2">
    <name type="scientific">Nocardia rhizosphaerihabitans</name>
    <dbReference type="NCBI Taxonomy" id="1691570"/>
    <lineage>
        <taxon>Bacteria</taxon>
        <taxon>Bacillati</taxon>
        <taxon>Actinomycetota</taxon>
        <taxon>Actinomycetes</taxon>
        <taxon>Mycobacteriales</taxon>
        <taxon>Nocardiaceae</taxon>
        <taxon>Nocardia</taxon>
    </lineage>
</organism>
<dbReference type="Proteomes" id="UP000658127">
    <property type="component" value="Unassembled WGS sequence"/>
</dbReference>